<gene>
    <name evidence="1" type="ORF">C9J01_19215</name>
</gene>
<dbReference type="OrthoDB" id="9823205at2"/>
<sequence>MSDPKVIGITALGGLQAGSPKLTKEQVDAHGSLTAWIQDVAEGIVKQQGKEPTSWSTEMKSKGWFDAWINAVVNYTKFVTITSDQGIQVSKTTHTGKIKIGEILDAAMKIYVGGEALATYETLNGLLGDPSTAVTDFADFWWSHTKQSKTDTGVKFGPAIPTNGGESVEFTVLFFSMTESVDDWRSLFIESDVESVDVYTIGLTFEYTNAEWQQYSVDITNKLSDKVKKSINHAPLG</sequence>
<dbReference type="EMBL" id="PYMB01000011">
    <property type="protein sequence ID" value="PSW10339.1"/>
    <property type="molecule type" value="Genomic_DNA"/>
</dbReference>
<name>A0A2T3N9X6_9GAMM</name>
<evidence type="ECO:0000313" key="1">
    <source>
        <dbReference type="EMBL" id="PSW10339.1"/>
    </source>
</evidence>
<dbReference type="RefSeq" id="WP_107299753.1">
    <property type="nucleotide sequence ID" value="NZ_JAHVIB010000018.1"/>
</dbReference>
<accession>A0A2T3N9X6</accession>
<comment type="caution">
    <text evidence="1">The sequence shown here is derived from an EMBL/GenBank/DDBJ whole genome shotgun (WGS) entry which is preliminary data.</text>
</comment>
<proteinExistence type="predicted"/>
<protein>
    <submittedName>
        <fullName evidence="1">Uncharacterized protein</fullName>
    </submittedName>
</protein>
<dbReference type="AlphaFoldDB" id="A0A2T3N9X6"/>
<evidence type="ECO:0000313" key="2">
    <source>
        <dbReference type="Proteomes" id="UP000241346"/>
    </source>
</evidence>
<reference evidence="1 2" key="1">
    <citation type="submission" date="2018-03" db="EMBL/GenBank/DDBJ databases">
        <title>Whole genome sequencing of Histamine producing bacteria.</title>
        <authorList>
            <person name="Butler K."/>
        </authorList>
    </citation>
    <scope>NUCLEOTIDE SEQUENCE [LARGE SCALE GENOMIC DNA]</scope>
    <source>
        <strain evidence="1 2">DSM 19138</strain>
    </source>
</reference>
<dbReference type="Proteomes" id="UP000241346">
    <property type="component" value="Unassembled WGS sequence"/>
</dbReference>
<organism evidence="1 2">
    <name type="scientific">Photobacterium rosenbergii</name>
    <dbReference type="NCBI Taxonomy" id="294936"/>
    <lineage>
        <taxon>Bacteria</taxon>
        <taxon>Pseudomonadati</taxon>
        <taxon>Pseudomonadota</taxon>
        <taxon>Gammaproteobacteria</taxon>
        <taxon>Vibrionales</taxon>
        <taxon>Vibrionaceae</taxon>
        <taxon>Photobacterium</taxon>
    </lineage>
</organism>